<evidence type="ECO:0000313" key="2">
    <source>
        <dbReference type="EMBL" id="ABW01985.1"/>
    </source>
</evidence>
<keyword evidence="1" id="KW-1133">Transmembrane helix</keyword>
<proteinExistence type="predicted"/>
<evidence type="ECO:0000313" key="3">
    <source>
        <dbReference type="Proteomes" id="UP000001137"/>
    </source>
</evidence>
<feature type="transmembrane region" description="Helical" evidence="1">
    <location>
        <begin position="124"/>
        <end position="145"/>
    </location>
</feature>
<evidence type="ECO:0000256" key="1">
    <source>
        <dbReference type="SAM" id="Phobius"/>
    </source>
</evidence>
<gene>
    <name evidence="2" type="ordered locus">Cmaq_1158</name>
</gene>
<dbReference type="KEGG" id="cma:Cmaq_1158"/>
<organism evidence="2 3">
    <name type="scientific">Caldivirga maquilingensis (strain ATCC 700844 / DSM 13496 / JCM 10307 / IC-167)</name>
    <dbReference type="NCBI Taxonomy" id="397948"/>
    <lineage>
        <taxon>Archaea</taxon>
        <taxon>Thermoproteota</taxon>
        <taxon>Thermoprotei</taxon>
        <taxon>Thermoproteales</taxon>
        <taxon>Thermoproteaceae</taxon>
        <taxon>Caldivirga</taxon>
    </lineage>
</organism>
<keyword evidence="1" id="KW-0472">Membrane</keyword>
<feature type="transmembrane region" description="Helical" evidence="1">
    <location>
        <begin position="184"/>
        <end position="207"/>
    </location>
</feature>
<accession>A8MDX9</accession>
<feature type="transmembrane region" description="Helical" evidence="1">
    <location>
        <begin position="12"/>
        <end position="36"/>
    </location>
</feature>
<reference evidence="2 3" key="1">
    <citation type="submission" date="2007-10" db="EMBL/GenBank/DDBJ databases">
        <title>Complete sequence of Caldivirga maquilingensis IC-167.</title>
        <authorList>
            <consortium name="US DOE Joint Genome Institute"/>
            <person name="Copeland A."/>
            <person name="Lucas S."/>
            <person name="Lapidus A."/>
            <person name="Barry K."/>
            <person name="Glavina del Rio T."/>
            <person name="Dalin E."/>
            <person name="Tice H."/>
            <person name="Pitluck S."/>
            <person name="Saunders E."/>
            <person name="Brettin T."/>
            <person name="Bruce D."/>
            <person name="Detter J.C."/>
            <person name="Han C."/>
            <person name="Schmutz J."/>
            <person name="Larimer F."/>
            <person name="Land M."/>
            <person name="Hauser L."/>
            <person name="Kyrpides N."/>
            <person name="Ivanova N."/>
            <person name="Biddle J.F."/>
            <person name="Zhang Z."/>
            <person name="Fitz-Gibbon S.T."/>
            <person name="Lowe T.M."/>
            <person name="Saltikov C."/>
            <person name="House C.H."/>
            <person name="Richardson P."/>
        </authorList>
    </citation>
    <scope>NUCLEOTIDE SEQUENCE [LARGE SCALE GENOMIC DNA]</scope>
    <source>
        <strain evidence="3">ATCC 700844 / DSM 13496 / JCM 10307 / IC-167</strain>
    </source>
</reference>
<dbReference type="Proteomes" id="UP000001137">
    <property type="component" value="Chromosome"/>
</dbReference>
<dbReference type="HOGENOM" id="CLU_1291986_0_0_2"/>
<keyword evidence="1" id="KW-0812">Transmembrane</keyword>
<dbReference type="EMBL" id="CP000852">
    <property type="protein sequence ID" value="ABW01985.1"/>
    <property type="molecule type" value="Genomic_DNA"/>
</dbReference>
<dbReference type="AlphaFoldDB" id="A8MDX9"/>
<feature type="transmembrane region" description="Helical" evidence="1">
    <location>
        <begin position="157"/>
        <end position="178"/>
    </location>
</feature>
<keyword evidence="3" id="KW-1185">Reference proteome</keyword>
<protein>
    <submittedName>
        <fullName evidence="2">Uncharacterized protein</fullName>
    </submittedName>
</protein>
<feature type="transmembrane region" description="Helical" evidence="1">
    <location>
        <begin position="73"/>
        <end position="97"/>
    </location>
</feature>
<feature type="transmembrane region" description="Helical" evidence="1">
    <location>
        <begin position="42"/>
        <end position="61"/>
    </location>
</feature>
<sequence length="213" mass="23061">MNVVNLRFVKVGLLTYALGILVSMGVEYLVISNIGFYETHRYVVFTVSTAIALVSVILMIMGTNNVEGIKGTLSFLGCLLLLVGEVAGLMLGLSNYVTYLYGVNMPIDLLIIPAPMVNINRVELLTLALTLIGISGWLMLLLVLLMLTKGILNNVGLLTYTISMIILYAYSLGVSHVLNVYANYTAMFYLLVVLAVASTAGAVLMLIKPDSTQ</sequence>
<dbReference type="STRING" id="397948.Cmaq_1158"/>
<name>A8MDX9_CALMQ</name>